<feature type="region of interest" description="Disordered" evidence="4">
    <location>
        <begin position="730"/>
        <end position="764"/>
    </location>
</feature>
<protein>
    <recommendedName>
        <fullName evidence="5">CHY-type domain-containing protein</fullName>
    </recommendedName>
</protein>
<dbReference type="GO" id="GO:0008270">
    <property type="term" value="F:zinc ion binding"/>
    <property type="evidence" value="ECO:0007669"/>
    <property type="project" value="UniProtKB-KW"/>
</dbReference>
<feature type="region of interest" description="Disordered" evidence="4">
    <location>
        <begin position="236"/>
        <end position="255"/>
    </location>
</feature>
<proteinExistence type="predicted"/>
<dbReference type="AlphaFoldDB" id="A0AAQ3LYX9"/>
<feature type="region of interest" description="Disordered" evidence="4">
    <location>
        <begin position="65"/>
        <end position="89"/>
    </location>
</feature>
<keyword evidence="2" id="KW-0863">Zinc-finger</keyword>
<dbReference type="Pfam" id="PF05495">
    <property type="entry name" value="zf-CHY"/>
    <property type="match status" value="1"/>
</dbReference>
<feature type="domain" description="CHY-type" evidence="5">
    <location>
        <begin position="663"/>
        <end position="723"/>
    </location>
</feature>
<evidence type="ECO:0000259" key="5">
    <source>
        <dbReference type="Pfam" id="PF05495"/>
    </source>
</evidence>
<dbReference type="InterPro" id="IPR037274">
    <property type="entry name" value="Znf_CHY_sf"/>
</dbReference>
<name>A0AAQ3LYX9_9PEZI</name>
<evidence type="ECO:0000256" key="4">
    <source>
        <dbReference type="SAM" id="MobiDB-lite"/>
    </source>
</evidence>
<feature type="compositionally biased region" description="Low complexity" evidence="4">
    <location>
        <begin position="76"/>
        <end position="87"/>
    </location>
</feature>
<evidence type="ECO:0000313" key="6">
    <source>
        <dbReference type="EMBL" id="WPG98571.1"/>
    </source>
</evidence>
<organism evidence="6 7">
    <name type="scientific">Acrodontium crateriforme</name>
    <dbReference type="NCBI Taxonomy" id="150365"/>
    <lineage>
        <taxon>Eukaryota</taxon>
        <taxon>Fungi</taxon>
        <taxon>Dikarya</taxon>
        <taxon>Ascomycota</taxon>
        <taxon>Pezizomycotina</taxon>
        <taxon>Dothideomycetes</taxon>
        <taxon>Dothideomycetidae</taxon>
        <taxon>Mycosphaerellales</taxon>
        <taxon>Teratosphaeriaceae</taxon>
        <taxon>Acrodontium</taxon>
    </lineage>
</organism>
<reference evidence="6 7" key="1">
    <citation type="submission" date="2023-11" db="EMBL/GenBank/DDBJ databases">
        <title>An acidophilic fungus is an integral part of prey digestion in a carnivorous sundew plant.</title>
        <authorList>
            <person name="Tsai I.J."/>
        </authorList>
    </citation>
    <scope>NUCLEOTIDE SEQUENCE [LARGE SCALE GENOMIC DNA]</scope>
    <source>
        <strain evidence="6">169a</strain>
    </source>
</reference>
<evidence type="ECO:0000256" key="1">
    <source>
        <dbReference type="ARBA" id="ARBA00022723"/>
    </source>
</evidence>
<gene>
    <name evidence="6" type="ORF">R9X50_00136300</name>
</gene>
<keyword evidence="7" id="KW-1185">Reference proteome</keyword>
<feature type="compositionally biased region" description="Basic and acidic residues" evidence="4">
    <location>
        <begin position="738"/>
        <end position="749"/>
    </location>
</feature>
<dbReference type="EMBL" id="CP138581">
    <property type="protein sequence ID" value="WPG98571.1"/>
    <property type="molecule type" value="Genomic_DNA"/>
</dbReference>
<dbReference type="InterPro" id="IPR008913">
    <property type="entry name" value="Znf_CHY"/>
</dbReference>
<keyword evidence="3" id="KW-0862">Zinc</keyword>
<dbReference type="SUPFAM" id="SSF161219">
    <property type="entry name" value="CHY zinc finger-like"/>
    <property type="match status" value="1"/>
</dbReference>
<evidence type="ECO:0000256" key="3">
    <source>
        <dbReference type="ARBA" id="ARBA00022833"/>
    </source>
</evidence>
<feature type="region of interest" description="Disordered" evidence="4">
    <location>
        <begin position="1"/>
        <end position="38"/>
    </location>
</feature>
<dbReference type="Proteomes" id="UP001303373">
    <property type="component" value="Chromosome 2"/>
</dbReference>
<evidence type="ECO:0000313" key="7">
    <source>
        <dbReference type="Proteomes" id="UP001303373"/>
    </source>
</evidence>
<sequence>MADRLSSPDATDPPLASAEDLADTSVDEPSSSRSQKPLCRFYSSKKGCRAGEDCRFWHASNLASTESNGTQDSMVAASAASTTQSSQKVSIPIRENVRKAPLAAPSNQTMDPRAFQINQIKRRFKPTIDEKENKSSFTFPMKPTDPDFPYEIDELQCVLDVPSTWPTAGKPSLRVTNKDIPRGFQINIERGFESIVAESSTATLLGLMKLLDKQLEAILAGKKADTIVFVANQAPRPHPAEQPTKPQELVETSKPKPLPKLPPAVVFTDEQKASAQVKRQAHTRQLEARFGRLPSFFRSSDGFTYTLPLDSPKRLTWHASLRDLKTVRLCVPKLYPLEPCTIILNSDSSEAQSVEETFKKRQINYLDATLTQAFNYLVQNMREMSNQSSAQAEPKPVQSVPVVVELPPSDQTTGSKPGLLLKAINDDKPHVHVIARPPEWDRYRAGDHDSQSDSDSSDSDSDTAPESSNEQEQHSDDNTNLSAPVERGILLSFPHIELYGIELLQAESLDVTVKCERCKETTDILKLRNYDGSPSAMRQETCKKCAAILSAGFRADLIHEHSARAGYLDLDGCSVVDMLPRQVMEHSSRLSHRFAITDLQVVNLCRRARNARQPSHRPASYREVKFLHVSAAAIRASRATGRRKVKENLGITAGTPLPRNGRCSHYRKSNRWFRFSCCSKVFPCDRCHDAESDHPNEHANRMLCGFCSREQNYRPEDCGICHAPLAGKRGKGFWEGGKGTRDQKKMSRKDPRKYKRQPGSKAKG</sequence>
<keyword evidence="1" id="KW-0479">Metal-binding</keyword>
<accession>A0AAQ3LYX9</accession>
<evidence type="ECO:0000256" key="2">
    <source>
        <dbReference type="ARBA" id="ARBA00022771"/>
    </source>
</evidence>
<feature type="region of interest" description="Disordered" evidence="4">
    <location>
        <begin position="436"/>
        <end position="481"/>
    </location>
</feature>
<feature type="compositionally biased region" description="Basic residues" evidence="4">
    <location>
        <begin position="750"/>
        <end position="764"/>
    </location>
</feature>
<feature type="compositionally biased region" description="Basic and acidic residues" evidence="4">
    <location>
        <begin position="438"/>
        <end position="451"/>
    </location>
</feature>